<dbReference type="PANTHER" id="PTHR24366:SF161">
    <property type="entry name" value="TIR DOMAIN-CONTAINING PROTEIN"/>
    <property type="match status" value="1"/>
</dbReference>
<evidence type="ECO:0000259" key="5">
    <source>
        <dbReference type="SMART" id="SM00082"/>
    </source>
</evidence>
<keyword evidence="3" id="KW-0677">Repeat</keyword>
<dbReference type="Pfam" id="PF13855">
    <property type="entry name" value="LRR_8"/>
    <property type="match status" value="3"/>
</dbReference>
<feature type="chain" id="PRO_5039928325" description="LRRCT domain-containing protein" evidence="4">
    <location>
        <begin position="29"/>
        <end position="729"/>
    </location>
</feature>
<evidence type="ECO:0000313" key="7">
    <source>
        <dbReference type="Proteomes" id="UP000821853"/>
    </source>
</evidence>
<dbReference type="SMART" id="SM00369">
    <property type="entry name" value="LRR_TYP"/>
    <property type="match status" value="11"/>
</dbReference>
<dbReference type="OrthoDB" id="6409297at2759"/>
<evidence type="ECO:0000256" key="4">
    <source>
        <dbReference type="SAM" id="SignalP"/>
    </source>
</evidence>
<comment type="caution">
    <text evidence="6">The sequence shown here is derived from an EMBL/GenBank/DDBJ whole genome shotgun (WGS) entry which is preliminary data.</text>
</comment>
<dbReference type="InterPro" id="IPR032675">
    <property type="entry name" value="LRR_dom_sf"/>
</dbReference>
<name>A0A9J6F900_HAELO</name>
<dbReference type="PROSITE" id="PS51450">
    <property type="entry name" value="LRR"/>
    <property type="match status" value="2"/>
</dbReference>
<protein>
    <recommendedName>
        <fullName evidence="5">LRRCT domain-containing protein</fullName>
    </recommendedName>
</protein>
<dbReference type="InterPro" id="IPR000483">
    <property type="entry name" value="Cys-rich_flank_reg_C"/>
</dbReference>
<evidence type="ECO:0000313" key="6">
    <source>
        <dbReference type="EMBL" id="KAH9362702.1"/>
    </source>
</evidence>
<dbReference type="VEuPathDB" id="VectorBase:HLOH_043808"/>
<evidence type="ECO:0000256" key="1">
    <source>
        <dbReference type="ARBA" id="ARBA00022614"/>
    </source>
</evidence>
<gene>
    <name evidence="6" type="ORF">HPB48_001201</name>
</gene>
<dbReference type="InterPro" id="IPR001611">
    <property type="entry name" value="Leu-rich_rpt"/>
</dbReference>
<feature type="signal peptide" evidence="4">
    <location>
        <begin position="1"/>
        <end position="28"/>
    </location>
</feature>
<keyword evidence="2 4" id="KW-0732">Signal</keyword>
<dbReference type="InterPro" id="IPR003591">
    <property type="entry name" value="Leu-rich_rpt_typical-subtyp"/>
</dbReference>
<dbReference type="SUPFAM" id="SSF52058">
    <property type="entry name" value="L domain-like"/>
    <property type="match status" value="3"/>
</dbReference>
<keyword evidence="7" id="KW-1185">Reference proteome</keyword>
<evidence type="ECO:0000256" key="3">
    <source>
        <dbReference type="ARBA" id="ARBA00022737"/>
    </source>
</evidence>
<dbReference type="AlphaFoldDB" id="A0A9J6F900"/>
<accession>A0A9J6F900</accession>
<dbReference type="InterPro" id="IPR026906">
    <property type="entry name" value="LRR_5"/>
</dbReference>
<dbReference type="Gene3D" id="3.80.10.10">
    <property type="entry name" value="Ribonuclease Inhibitor"/>
    <property type="match status" value="5"/>
</dbReference>
<proteinExistence type="predicted"/>
<dbReference type="Proteomes" id="UP000821853">
    <property type="component" value="Chromosome 1"/>
</dbReference>
<dbReference type="SMART" id="SM00082">
    <property type="entry name" value="LRRCT"/>
    <property type="match status" value="1"/>
</dbReference>
<evidence type="ECO:0000256" key="2">
    <source>
        <dbReference type="ARBA" id="ARBA00022729"/>
    </source>
</evidence>
<keyword evidence="1" id="KW-0433">Leucine-rich repeat</keyword>
<dbReference type="Pfam" id="PF13306">
    <property type="entry name" value="LRR_5"/>
    <property type="match status" value="1"/>
</dbReference>
<sequence length="729" mass="82092">MSGRVIIESRRVCVSVLVLACGFCLSDAREWRHVNTTCPQLARCNCRLTKQGATTLCNNVSQFKELGPDMARLQNVIVKKLTFDHVQISEIPAEWFSNHTILMLVVANSPLRDIGEAAFTGMGRLLRLLLEKDQLESLPSGLSAATRLRALQIRKNHIKFLTGVLRLPALIEFDLRFNGIETIEEKFLSASPELEHLLLSGNRIQHIPDRLFENTRKLKSVEIRDNRITAIGSFFDGLRYLETLDMSHNMIKDVEMLLKSKIPYLHIMNLEGSHLGVITELEPSYEEIEVLLLGDCGITEVKPGAFKALEKMMRLNLSNNSLSRLDGSVFSIDSKLEFLALSDNSLTSVTGTFNRTRRMKELKLSSNQIHDITDAFKGLTLLRKISMRSNLVTHIPDDAFIDNSELAEINLSENKIRWVGRNALKGLVTLNKLLLQGNQLVSLNGSIRNLPKIRYLDASFNAIQSLERAEFANNGRLTFIKLTANNISSLRGAFIGAGEMVSLILRKNQVQVLRRSDFPRRMPAKPTLTLDENPLMCDCRLAWLVRRDREVQINNYPTCEGPPWLRGKRLHDLTAIDLVRWEIDCQPGCKCRCNEDSFGERAISVNCSSAALNRTPEVFPKGTTRLDLNGNGLLQLDDGIANGAPHLAVLSLRNNLLSTLNSSYIPETVHSLDLRNNRLERFPHSLVLVRNLTSLWLSGNPFICDCADYPFRQWIEAHGETVSALSTYT</sequence>
<dbReference type="OMA" id="ENPLMCD"/>
<dbReference type="FunFam" id="3.80.10.10:FF:001164">
    <property type="entry name" value="GH01279p"/>
    <property type="match status" value="1"/>
</dbReference>
<feature type="domain" description="LRRCT" evidence="5">
    <location>
        <begin position="533"/>
        <end position="586"/>
    </location>
</feature>
<dbReference type="PANTHER" id="PTHR24366">
    <property type="entry name" value="IG(IMMUNOGLOBULIN) AND LRR(LEUCINE RICH REPEAT) DOMAINS"/>
    <property type="match status" value="1"/>
</dbReference>
<dbReference type="EMBL" id="JABSTR010000001">
    <property type="protein sequence ID" value="KAH9362702.1"/>
    <property type="molecule type" value="Genomic_DNA"/>
</dbReference>
<organism evidence="6 7">
    <name type="scientific">Haemaphysalis longicornis</name>
    <name type="common">Bush tick</name>
    <dbReference type="NCBI Taxonomy" id="44386"/>
    <lineage>
        <taxon>Eukaryota</taxon>
        <taxon>Metazoa</taxon>
        <taxon>Ecdysozoa</taxon>
        <taxon>Arthropoda</taxon>
        <taxon>Chelicerata</taxon>
        <taxon>Arachnida</taxon>
        <taxon>Acari</taxon>
        <taxon>Parasitiformes</taxon>
        <taxon>Ixodida</taxon>
        <taxon>Ixodoidea</taxon>
        <taxon>Ixodidae</taxon>
        <taxon>Haemaphysalinae</taxon>
        <taxon>Haemaphysalis</taxon>
    </lineage>
</organism>
<reference evidence="6 7" key="1">
    <citation type="journal article" date="2020" name="Cell">
        <title>Large-Scale Comparative Analyses of Tick Genomes Elucidate Their Genetic Diversity and Vector Capacities.</title>
        <authorList>
            <consortium name="Tick Genome and Microbiome Consortium (TIGMIC)"/>
            <person name="Jia N."/>
            <person name="Wang J."/>
            <person name="Shi W."/>
            <person name="Du L."/>
            <person name="Sun Y."/>
            <person name="Zhan W."/>
            <person name="Jiang J.F."/>
            <person name="Wang Q."/>
            <person name="Zhang B."/>
            <person name="Ji P."/>
            <person name="Bell-Sakyi L."/>
            <person name="Cui X.M."/>
            <person name="Yuan T.T."/>
            <person name="Jiang B.G."/>
            <person name="Yang W.F."/>
            <person name="Lam T.T."/>
            <person name="Chang Q.C."/>
            <person name="Ding S.J."/>
            <person name="Wang X.J."/>
            <person name="Zhu J.G."/>
            <person name="Ruan X.D."/>
            <person name="Zhao L."/>
            <person name="Wei J.T."/>
            <person name="Ye R.Z."/>
            <person name="Que T.C."/>
            <person name="Du C.H."/>
            <person name="Zhou Y.H."/>
            <person name="Cheng J.X."/>
            <person name="Dai P.F."/>
            <person name="Guo W.B."/>
            <person name="Han X.H."/>
            <person name="Huang E.J."/>
            <person name="Li L.F."/>
            <person name="Wei W."/>
            <person name="Gao Y.C."/>
            <person name="Liu J.Z."/>
            <person name="Shao H.Z."/>
            <person name="Wang X."/>
            <person name="Wang C.C."/>
            <person name="Yang T.C."/>
            <person name="Huo Q.B."/>
            <person name="Li W."/>
            <person name="Chen H.Y."/>
            <person name="Chen S.E."/>
            <person name="Zhou L.G."/>
            <person name="Ni X.B."/>
            <person name="Tian J.H."/>
            <person name="Sheng Y."/>
            <person name="Liu T."/>
            <person name="Pan Y.S."/>
            <person name="Xia L.Y."/>
            <person name="Li J."/>
            <person name="Zhao F."/>
            <person name="Cao W.C."/>
        </authorList>
    </citation>
    <scope>NUCLEOTIDE SEQUENCE [LARGE SCALE GENOMIC DNA]</scope>
    <source>
        <strain evidence="6">HaeL-2018</strain>
    </source>
</reference>